<dbReference type="PANTHER" id="PTHR42648">
    <property type="entry name" value="TRANSPOSASE, PUTATIVE-RELATED"/>
    <property type="match status" value="1"/>
</dbReference>
<reference evidence="2" key="1">
    <citation type="submission" date="2022-07" db="EMBL/GenBank/DDBJ databases">
        <authorList>
            <person name="Macas J."/>
            <person name="Novak P."/>
            <person name="Neumann P."/>
        </authorList>
    </citation>
    <scope>NUCLEOTIDE SEQUENCE</scope>
</reference>
<dbReference type="Pfam" id="PF13976">
    <property type="entry name" value="gag_pre-integrs"/>
    <property type="match status" value="1"/>
</dbReference>
<sequence>MEVKFIARQCCVLDRFGKVLLTCTRTSNLYTIDLKSVQLPSSICLLSKASSEQNSLWHRRLSHLNFKYLTTLSSKKLVKGLPPLKTSANTHCDACRLGKMKRSSHKLKPVPSSSRLLQLLHMDLCGPMRVQSINGRKYTLVIVDDFSRYTWTKFLRTKDETTATIITFIRTIQNFLQKSVEIIRIDNGTEFKNQSLADFYETQGITQQFSAAKTPQQNGVVERKNRTLVEAARTSLIIDTF</sequence>
<dbReference type="InterPro" id="IPR036397">
    <property type="entry name" value="RNaseH_sf"/>
</dbReference>
<evidence type="ECO:0000313" key="3">
    <source>
        <dbReference type="Proteomes" id="UP001152523"/>
    </source>
</evidence>
<protein>
    <recommendedName>
        <fullName evidence="1">Integrase catalytic domain-containing protein</fullName>
    </recommendedName>
</protein>
<dbReference type="EMBL" id="CAMAPF010000945">
    <property type="protein sequence ID" value="CAH9126868.1"/>
    <property type="molecule type" value="Genomic_DNA"/>
</dbReference>
<dbReference type="InterPro" id="IPR012337">
    <property type="entry name" value="RNaseH-like_sf"/>
</dbReference>
<organism evidence="2 3">
    <name type="scientific">Cuscuta epithymum</name>
    <dbReference type="NCBI Taxonomy" id="186058"/>
    <lineage>
        <taxon>Eukaryota</taxon>
        <taxon>Viridiplantae</taxon>
        <taxon>Streptophyta</taxon>
        <taxon>Embryophyta</taxon>
        <taxon>Tracheophyta</taxon>
        <taxon>Spermatophyta</taxon>
        <taxon>Magnoliopsida</taxon>
        <taxon>eudicotyledons</taxon>
        <taxon>Gunneridae</taxon>
        <taxon>Pentapetalae</taxon>
        <taxon>asterids</taxon>
        <taxon>lamiids</taxon>
        <taxon>Solanales</taxon>
        <taxon>Convolvulaceae</taxon>
        <taxon>Cuscuteae</taxon>
        <taxon>Cuscuta</taxon>
        <taxon>Cuscuta subgen. Cuscuta</taxon>
    </lineage>
</organism>
<dbReference type="SUPFAM" id="SSF53098">
    <property type="entry name" value="Ribonuclease H-like"/>
    <property type="match status" value="1"/>
</dbReference>
<evidence type="ECO:0000313" key="2">
    <source>
        <dbReference type="EMBL" id="CAH9126868.1"/>
    </source>
</evidence>
<dbReference type="PROSITE" id="PS50994">
    <property type="entry name" value="INTEGRASE"/>
    <property type="match status" value="1"/>
</dbReference>
<keyword evidence="3" id="KW-1185">Reference proteome</keyword>
<dbReference type="InterPro" id="IPR039537">
    <property type="entry name" value="Retrotran_Ty1/copia-like"/>
</dbReference>
<gene>
    <name evidence="2" type="ORF">CEPIT_LOCUS27873</name>
</gene>
<dbReference type="Proteomes" id="UP001152523">
    <property type="component" value="Unassembled WGS sequence"/>
</dbReference>
<dbReference type="InterPro" id="IPR025724">
    <property type="entry name" value="GAG-pre-integrase_dom"/>
</dbReference>
<evidence type="ECO:0000259" key="1">
    <source>
        <dbReference type="PROSITE" id="PS50994"/>
    </source>
</evidence>
<proteinExistence type="predicted"/>
<dbReference type="PANTHER" id="PTHR42648:SF21">
    <property type="entry name" value="CYSTEINE-RICH RLK (RECEPTOR-LIKE PROTEIN KINASE) 8"/>
    <property type="match status" value="1"/>
</dbReference>
<name>A0AAV0EUK2_9ASTE</name>
<dbReference type="GO" id="GO:0015074">
    <property type="term" value="P:DNA integration"/>
    <property type="evidence" value="ECO:0007669"/>
    <property type="project" value="InterPro"/>
</dbReference>
<dbReference type="InterPro" id="IPR001584">
    <property type="entry name" value="Integrase_cat-core"/>
</dbReference>
<dbReference type="Pfam" id="PF00665">
    <property type="entry name" value="rve"/>
    <property type="match status" value="1"/>
</dbReference>
<comment type="caution">
    <text evidence="2">The sequence shown here is derived from an EMBL/GenBank/DDBJ whole genome shotgun (WGS) entry which is preliminary data.</text>
</comment>
<dbReference type="AlphaFoldDB" id="A0AAV0EUK2"/>
<dbReference type="Gene3D" id="3.30.420.10">
    <property type="entry name" value="Ribonuclease H-like superfamily/Ribonuclease H"/>
    <property type="match status" value="1"/>
</dbReference>
<feature type="domain" description="Integrase catalytic" evidence="1">
    <location>
        <begin position="107"/>
        <end position="241"/>
    </location>
</feature>
<accession>A0AAV0EUK2</accession>
<dbReference type="GO" id="GO:0003676">
    <property type="term" value="F:nucleic acid binding"/>
    <property type="evidence" value="ECO:0007669"/>
    <property type="project" value="InterPro"/>
</dbReference>